<dbReference type="VEuPathDB" id="PlasmoDB:AK88_02802"/>
<dbReference type="RefSeq" id="XP_012335848.1">
    <property type="nucleotide sequence ID" value="XM_012480425.1"/>
</dbReference>
<dbReference type="OMA" id="YFIECLY"/>
<dbReference type="Proteomes" id="UP000054561">
    <property type="component" value="Unassembled WGS sequence"/>
</dbReference>
<proteinExistence type="predicted"/>
<reference evidence="3 4" key="1">
    <citation type="submission" date="2014-03" db="EMBL/GenBank/DDBJ databases">
        <title>The Genome Sequence of Plasmodium fragile nilgiri.</title>
        <authorList>
            <consortium name="The Broad Institute Genomics Platform"/>
            <consortium name="The Broad Institute Genome Sequencing Center for Infectious Disease"/>
            <person name="Neafsey D."/>
            <person name="Duraisingh M."/>
            <person name="Young S.K."/>
            <person name="Zeng Q."/>
            <person name="Gargeya S."/>
            <person name="Abouelleil A."/>
            <person name="Alvarado L."/>
            <person name="Chapman S.B."/>
            <person name="Gainer-Dewar J."/>
            <person name="Goldberg J."/>
            <person name="Griggs A."/>
            <person name="Gujja S."/>
            <person name="Hansen M."/>
            <person name="Howarth C."/>
            <person name="Imamovic A."/>
            <person name="Larimer J."/>
            <person name="Pearson M."/>
            <person name="Poon T.W."/>
            <person name="Priest M."/>
            <person name="Roberts A."/>
            <person name="Saif S."/>
            <person name="Shea T."/>
            <person name="Sykes S."/>
            <person name="Wortman J."/>
            <person name="Nusbaum C."/>
            <person name="Birren B."/>
        </authorList>
    </citation>
    <scope>NUCLEOTIDE SEQUENCE [LARGE SCALE GENOMIC DNA]</scope>
    <source>
        <strain evidence="4">nilgiri</strain>
    </source>
</reference>
<feature type="transmembrane region" description="Helical" evidence="2">
    <location>
        <begin position="493"/>
        <end position="511"/>
    </location>
</feature>
<protein>
    <submittedName>
        <fullName evidence="3">Uncharacterized protein</fullName>
    </submittedName>
</protein>
<dbReference type="OrthoDB" id="392392at2759"/>
<feature type="region of interest" description="Disordered" evidence="1">
    <location>
        <begin position="296"/>
        <end position="330"/>
    </location>
</feature>
<evidence type="ECO:0000313" key="4">
    <source>
        <dbReference type="Proteomes" id="UP000054561"/>
    </source>
</evidence>
<dbReference type="AlphaFoldDB" id="A0A0D9QKJ9"/>
<keyword evidence="2" id="KW-1133">Transmembrane helix</keyword>
<gene>
    <name evidence="3" type="ORF">AK88_02802</name>
</gene>
<feature type="compositionally biased region" description="Basic and acidic residues" evidence="1">
    <location>
        <begin position="299"/>
        <end position="313"/>
    </location>
</feature>
<keyword evidence="4" id="KW-1185">Reference proteome</keyword>
<keyword evidence="2" id="KW-0812">Transmembrane</keyword>
<evidence type="ECO:0000256" key="1">
    <source>
        <dbReference type="SAM" id="MobiDB-lite"/>
    </source>
</evidence>
<accession>A0A0D9QKJ9</accession>
<evidence type="ECO:0000256" key="2">
    <source>
        <dbReference type="SAM" id="Phobius"/>
    </source>
</evidence>
<feature type="transmembrane region" description="Helical" evidence="2">
    <location>
        <begin position="424"/>
        <end position="443"/>
    </location>
</feature>
<feature type="transmembrane region" description="Helical" evidence="2">
    <location>
        <begin position="463"/>
        <end position="481"/>
    </location>
</feature>
<feature type="transmembrane region" description="Helical" evidence="2">
    <location>
        <begin position="531"/>
        <end position="550"/>
    </location>
</feature>
<dbReference type="Pfam" id="PF10199">
    <property type="entry name" value="Adaptin_binding"/>
    <property type="match status" value="1"/>
</dbReference>
<sequence>MRKRENKHDMVNQTPHIVILSYDEKKINKFVSYLTNTFEPLESYEKADTYNLTFDQNDSHNGCSFVFKQMVKVAIVNKYYNAEVTISSCVVQSEEHDTHVKENLPNVEGAVEVKPLAQNQAKQLDAKDILCESVIFLFDHFTKKEKNIVNANPFRKYDEECVEYVKDPKSQQMIRNPNFDFSNMYKDVGIKIAIFPSSLEKDNKDILNFFSDYFIECLYINYESHVLAERDGEGESNCPDDENQNVKEENIRLRDFEDQNDDERLIEALHCHMWKGLQIKRDHLIIQHKGDFPMSQTFKGDEAVSGAEKDPKTGKIAPNGEKTPQDGKDAPCAEAKIDPKGNVANVANVANVDDGAKTPEGQKEKLFMENFNRIVEKIRVAKMENQNCSSHSARRKKAEDIIFELQQYFCDMDEDLGTMKLSHAINKLLASLGGVLLVAYDVFRIHKSNINYVDENTYMMDNPYVPFSTFLILSFTYLFLNGFSNSKNMMAKGFTGFLSCFLITYAFVFFAHQLHLTSEFAKAESEMLRDSTYLCIFLFFYFCSLCIEAHRNLSRAMSTKESIGGSIKIEV</sequence>
<name>A0A0D9QKJ9_PLAFR</name>
<dbReference type="EMBL" id="KQ001673">
    <property type="protein sequence ID" value="KJP87498.1"/>
    <property type="molecule type" value="Genomic_DNA"/>
</dbReference>
<evidence type="ECO:0000313" key="3">
    <source>
        <dbReference type="EMBL" id="KJP87498.1"/>
    </source>
</evidence>
<organism evidence="3 4">
    <name type="scientific">Plasmodium fragile</name>
    <dbReference type="NCBI Taxonomy" id="5857"/>
    <lineage>
        <taxon>Eukaryota</taxon>
        <taxon>Sar</taxon>
        <taxon>Alveolata</taxon>
        <taxon>Apicomplexa</taxon>
        <taxon>Aconoidasida</taxon>
        <taxon>Haemosporida</taxon>
        <taxon>Plasmodiidae</taxon>
        <taxon>Plasmodium</taxon>
        <taxon>Plasmodium (Plasmodium)</taxon>
    </lineage>
</organism>
<dbReference type="GeneID" id="24268116"/>
<keyword evidence="2" id="KW-0472">Membrane</keyword>